<keyword evidence="3" id="KW-1185">Reference proteome</keyword>
<sequence>MVHASGANTDSSLRGGAHYGSASELFQVECAYPSERSGGWCPIVSIPDVLYPDAYILNDRKKRLDVP</sequence>
<reference evidence="1" key="1">
    <citation type="submission" date="2020-04" db="EMBL/GenBank/DDBJ databases">
        <title>Hybrid Assembly of Korean Phytophthora infestans isolates.</title>
        <authorList>
            <person name="Prokchorchik M."/>
            <person name="Lee Y."/>
            <person name="Seo J."/>
            <person name="Cho J.-H."/>
            <person name="Park Y.-E."/>
            <person name="Jang D.-C."/>
            <person name="Im J.-S."/>
            <person name="Choi J.-G."/>
            <person name="Park H.-J."/>
            <person name="Lee G.-B."/>
            <person name="Lee Y.-G."/>
            <person name="Hong S.-Y."/>
            <person name="Cho K."/>
            <person name="Sohn K.H."/>
        </authorList>
    </citation>
    <scope>NUCLEOTIDE SEQUENCE</scope>
    <source>
        <strain evidence="1">KR_1_A1</strain>
        <strain evidence="2">KR_2_A2</strain>
    </source>
</reference>
<dbReference type="EMBL" id="WSZM01000408">
    <property type="protein sequence ID" value="KAF4033786.1"/>
    <property type="molecule type" value="Genomic_DNA"/>
</dbReference>
<dbReference type="AlphaFoldDB" id="A0A833WQD0"/>
<proteinExistence type="predicted"/>
<name>A0A833WQD0_PHYIN</name>
<comment type="caution">
    <text evidence="1">The sequence shown here is derived from an EMBL/GenBank/DDBJ whole genome shotgun (WGS) entry which is preliminary data.</text>
</comment>
<evidence type="ECO:0000313" key="3">
    <source>
        <dbReference type="Proteomes" id="UP000602510"/>
    </source>
</evidence>
<evidence type="ECO:0000313" key="1">
    <source>
        <dbReference type="EMBL" id="KAF4033786.1"/>
    </source>
</evidence>
<evidence type="ECO:0000313" key="2">
    <source>
        <dbReference type="EMBL" id="KAF4138833.1"/>
    </source>
</evidence>
<organism evidence="1 3">
    <name type="scientific">Phytophthora infestans</name>
    <name type="common">Potato late blight agent</name>
    <name type="synonym">Botrytis infestans</name>
    <dbReference type="NCBI Taxonomy" id="4787"/>
    <lineage>
        <taxon>Eukaryota</taxon>
        <taxon>Sar</taxon>
        <taxon>Stramenopiles</taxon>
        <taxon>Oomycota</taxon>
        <taxon>Peronosporomycetes</taxon>
        <taxon>Peronosporales</taxon>
        <taxon>Peronosporaceae</taxon>
        <taxon>Phytophthora</taxon>
    </lineage>
</organism>
<dbReference type="EMBL" id="JAACNO010001630">
    <property type="protein sequence ID" value="KAF4138833.1"/>
    <property type="molecule type" value="Genomic_DNA"/>
</dbReference>
<dbReference type="Proteomes" id="UP000704712">
    <property type="component" value="Unassembled WGS sequence"/>
</dbReference>
<accession>A0A833WQD0</accession>
<protein>
    <submittedName>
        <fullName evidence="1">Uncharacterized protein</fullName>
    </submittedName>
</protein>
<gene>
    <name evidence="1" type="ORF">GN244_ATG14284</name>
    <name evidence="2" type="ORF">GN958_ATG12042</name>
</gene>
<dbReference type="Proteomes" id="UP000602510">
    <property type="component" value="Unassembled WGS sequence"/>
</dbReference>